<dbReference type="GO" id="GO:1990077">
    <property type="term" value="C:primosome complex"/>
    <property type="evidence" value="ECO:0007669"/>
    <property type="project" value="UniProtKB-UniRule"/>
</dbReference>
<feature type="binding site" evidence="12">
    <location>
        <position position="467"/>
    </location>
    <ligand>
        <name>Zn(2+)</name>
        <dbReference type="ChEBI" id="CHEBI:29105"/>
        <label>1</label>
    </ligand>
</feature>
<dbReference type="GO" id="GO:0006310">
    <property type="term" value="P:DNA recombination"/>
    <property type="evidence" value="ECO:0007669"/>
    <property type="project" value="InterPro"/>
</dbReference>
<evidence type="ECO:0000256" key="11">
    <source>
        <dbReference type="ARBA" id="ARBA00048988"/>
    </source>
</evidence>
<evidence type="ECO:0000256" key="6">
    <source>
        <dbReference type="ARBA" id="ARBA00022806"/>
    </source>
</evidence>
<keyword evidence="4 12" id="KW-0547">Nucleotide-binding</keyword>
<feature type="region of interest" description="Disordered" evidence="13">
    <location>
        <begin position="135"/>
        <end position="177"/>
    </location>
</feature>
<dbReference type="GO" id="GO:0003677">
    <property type="term" value="F:DNA binding"/>
    <property type="evidence" value="ECO:0007669"/>
    <property type="project" value="UniProtKB-UniRule"/>
</dbReference>
<dbReference type="GO" id="GO:0016887">
    <property type="term" value="F:ATP hydrolysis activity"/>
    <property type="evidence" value="ECO:0007669"/>
    <property type="project" value="RHEA"/>
</dbReference>
<evidence type="ECO:0000256" key="9">
    <source>
        <dbReference type="ARBA" id="ARBA00023125"/>
    </source>
</evidence>
<dbReference type="GO" id="GO:0005524">
    <property type="term" value="F:ATP binding"/>
    <property type="evidence" value="ECO:0007669"/>
    <property type="project" value="UniProtKB-UniRule"/>
</dbReference>
<proteinExistence type="inferred from homology"/>
<keyword evidence="6 12" id="KW-0347">Helicase</keyword>
<evidence type="ECO:0000313" key="16">
    <source>
        <dbReference type="Proteomes" id="UP000029629"/>
    </source>
</evidence>
<comment type="caution">
    <text evidence="15">The sequence shown here is derived from an EMBL/GenBank/DDBJ whole genome shotgun (WGS) entry which is preliminary data.</text>
</comment>
<dbReference type="EMBL" id="JRNI01000001">
    <property type="protein sequence ID" value="KGF32606.1"/>
    <property type="molecule type" value="Genomic_DNA"/>
</dbReference>
<evidence type="ECO:0000256" key="5">
    <source>
        <dbReference type="ARBA" id="ARBA00022801"/>
    </source>
</evidence>
<feature type="binding site" evidence="12">
    <location>
        <position position="425"/>
    </location>
    <ligand>
        <name>Zn(2+)</name>
        <dbReference type="ChEBI" id="CHEBI:29105"/>
        <label>2</label>
    </ligand>
</feature>
<dbReference type="GO" id="GO:0006270">
    <property type="term" value="P:DNA replication initiation"/>
    <property type="evidence" value="ECO:0007669"/>
    <property type="project" value="TreeGrafter"/>
</dbReference>
<evidence type="ECO:0000256" key="13">
    <source>
        <dbReference type="SAM" id="MobiDB-lite"/>
    </source>
</evidence>
<evidence type="ECO:0000256" key="8">
    <source>
        <dbReference type="ARBA" id="ARBA00022840"/>
    </source>
</evidence>
<dbReference type="InterPro" id="IPR041236">
    <property type="entry name" value="PriA_C"/>
</dbReference>
<organism evidence="15 16">
    <name type="scientific">Oligella urethralis DNF00040</name>
    <dbReference type="NCBI Taxonomy" id="1401065"/>
    <lineage>
        <taxon>Bacteria</taxon>
        <taxon>Pseudomonadati</taxon>
        <taxon>Pseudomonadota</taxon>
        <taxon>Betaproteobacteria</taxon>
        <taxon>Burkholderiales</taxon>
        <taxon>Alcaligenaceae</taxon>
        <taxon>Oligella</taxon>
    </lineage>
</organism>
<dbReference type="GO" id="GO:0006269">
    <property type="term" value="P:DNA replication, synthesis of primer"/>
    <property type="evidence" value="ECO:0007669"/>
    <property type="project" value="UniProtKB-KW"/>
</dbReference>
<dbReference type="Pfam" id="PF18074">
    <property type="entry name" value="PriA_C"/>
    <property type="match status" value="1"/>
</dbReference>
<evidence type="ECO:0000256" key="3">
    <source>
        <dbReference type="ARBA" id="ARBA00022723"/>
    </source>
</evidence>
<dbReference type="CDD" id="cd17929">
    <property type="entry name" value="DEXHc_priA"/>
    <property type="match status" value="1"/>
</dbReference>
<comment type="catalytic activity">
    <reaction evidence="12">
        <text>Couples ATP hydrolysis with the unwinding of duplex DNA by translocating in the 3'-5' direction.</text>
        <dbReference type="EC" id="5.6.2.4"/>
    </reaction>
</comment>
<dbReference type="EC" id="5.6.2.4" evidence="12"/>
<dbReference type="Gene3D" id="3.40.50.300">
    <property type="entry name" value="P-loop containing nucleotide triphosphate hydrolases"/>
    <property type="match status" value="2"/>
</dbReference>
<dbReference type="GO" id="GO:0006302">
    <property type="term" value="P:double-strand break repair"/>
    <property type="evidence" value="ECO:0007669"/>
    <property type="project" value="InterPro"/>
</dbReference>
<dbReference type="eggNOG" id="COG1198">
    <property type="taxonomic scope" value="Bacteria"/>
</dbReference>
<sequence>MQRPWVRVALALPMADSFDYRLAEGMQAMIGQRVRVPFGAKELIGFVIERPEQPAYEESSIKEVLEVYDDLPPMPTDWLDFGRFAASYYQRPLGEALLSTLPTPLKNPKAYTGARAAGGPVQRLLKRQASAAKKAAKAAAKERQQAEEDGTDTAVSSLGQSAEVAETESPQRPQLSAAQSAAFQHITAIEGYRTVLLHGVTGSGKTEVYLHVAEHILAQGKQVMILVPEINLSPQLQAKFQERFPHEQIAILHSNLSDGERLAAWVAVQTKQAGIILGTRMAIFAPVQNLGLIVIDEEHDASYKQLDALRYSARDLAVWRGHQLNIPVVLGSATPSLESWQHAKEAKYDLCSLPERVGALAFKPSFEFIDTRKTPLVEGISQQMLDEIQHCIERGQQALVFINRRGFAPVLHCPACAWNSECSRCSAFMVMHRLPSGGHGTKRHSGPPTYQLQCHHCGLQRRPPSACPDCGNTDIRPLGRGTQKVEEYLRQQFPDARIQRIDADSTKRKGQAEELFNRVHEGKIDILVGTQMVSKGHDFKNLNLVCVLNADAGLYAHDFRSSERLFAQLLQVAGRAGRHLPGGKVLIQSNELNHPLYLALQRQDYELFAEHTLQERHLAQLPPFSFQTLVTASSKEIERCLAFLEEIKAIVLAEDYADEPAYQHLRELQTGIRFYDPVPLRIVRVFHMERAQLLIESASRARLQRFLPYWAEQIAKIAKKHRLKYVIEVDPLEI</sequence>
<dbReference type="SMART" id="SM00487">
    <property type="entry name" value="DEXDc"/>
    <property type="match status" value="1"/>
</dbReference>
<feature type="binding site" evidence="12">
    <location>
        <position position="416"/>
    </location>
    <ligand>
        <name>Zn(2+)</name>
        <dbReference type="ChEBI" id="CHEBI:29105"/>
        <label>1</label>
    </ligand>
</feature>
<dbReference type="SUPFAM" id="SSF52540">
    <property type="entry name" value="P-loop containing nucleoside triphosphate hydrolases"/>
    <property type="match status" value="1"/>
</dbReference>
<comment type="similarity">
    <text evidence="12">Belongs to the helicase family. PriA subfamily.</text>
</comment>
<feature type="compositionally biased region" description="Polar residues" evidence="13">
    <location>
        <begin position="168"/>
        <end position="177"/>
    </location>
</feature>
<keyword evidence="2 12" id="KW-0235">DNA replication</keyword>
<keyword evidence="10 12" id="KW-0413">Isomerase</keyword>
<dbReference type="FunFam" id="3.40.50.300:FF:000489">
    <property type="entry name" value="Primosome assembly protein PriA"/>
    <property type="match status" value="1"/>
</dbReference>
<evidence type="ECO:0000313" key="15">
    <source>
        <dbReference type="EMBL" id="KGF32606.1"/>
    </source>
</evidence>
<keyword evidence="16" id="KW-1185">Reference proteome</keyword>
<evidence type="ECO:0000256" key="7">
    <source>
        <dbReference type="ARBA" id="ARBA00022833"/>
    </source>
</evidence>
<dbReference type="GO" id="GO:0008270">
    <property type="term" value="F:zinc ion binding"/>
    <property type="evidence" value="ECO:0007669"/>
    <property type="project" value="UniProtKB-UniRule"/>
</dbReference>
<keyword evidence="7 12" id="KW-0862">Zinc</keyword>
<feature type="binding site" evidence="12">
    <location>
        <position position="413"/>
    </location>
    <ligand>
        <name>Zn(2+)</name>
        <dbReference type="ChEBI" id="CHEBI:29105"/>
        <label>1</label>
    </ligand>
</feature>
<dbReference type="Proteomes" id="UP000029629">
    <property type="component" value="Unassembled WGS sequence"/>
</dbReference>
<keyword evidence="5 12" id="KW-0378">Hydrolase</keyword>
<dbReference type="InterPro" id="IPR011545">
    <property type="entry name" value="DEAD/DEAH_box_helicase_dom"/>
</dbReference>
<protein>
    <recommendedName>
        <fullName evidence="12">Replication restart protein PriA</fullName>
    </recommendedName>
    <alternativeName>
        <fullName evidence="12">ATP-dependent DNA helicase PriA</fullName>
        <ecNumber evidence="12">5.6.2.4</ecNumber>
    </alternativeName>
    <alternativeName>
        <fullName evidence="12">DNA 3'-5' helicase PriA</fullName>
    </alternativeName>
</protein>
<dbReference type="Pfam" id="PF00270">
    <property type="entry name" value="DEAD"/>
    <property type="match status" value="1"/>
</dbReference>
<dbReference type="RefSeq" id="WP_052043520.1">
    <property type="nucleotide sequence ID" value="NZ_JRNI01000001.1"/>
</dbReference>
<comment type="catalytic activity">
    <reaction evidence="11 12">
        <text>ATP + H2O = ADP + phosphate + H(+)</text>
        <dbReference type="Rhea" id="RHEA:13065"/>
        <dbReference type="ChEBI" id="CHEBI:15377"/>
        <dbReference type="ChEBI" id="CHEBI:15378"/>
        <dbReference type="ChEBI" id="CHEBI:30616"/>
        <dbReference type="ChEBI" id="CHEBI:43474"/>
        <dbReference type="ChEBI" id="CHEBI:456216"/>
        <dbReference type="EC" id="5.6.2.4"/>
    </reaction>
</comment>
<evidence type="ECO:0000256" key="10">
    <source>
        <dbReference type="ARBA" id="ARBA00023235"/>
    </source>
</evidence>
<dbReference type="GO" id="GO:0043138">
    <property type="term" value="F:3'-5' DNA helicase activity"/>
    <property type="evidence" value="ECO:0007669"/>
    <property type="project" value="UniProtKB-EC"/>
</dbReference>
<dbReference type="InterPro" id="IPR041222">
    <property type="entry name" value="PriA_3primeBD"/>
</dbReference>
<dbReference type="InterPro" id="IPR005259">
    <property type="entry name" value="PriA"/>
</dbReference>
<dbReference type="InterPro" id="IPR042115">
    <property type="entry name" value="PriA_3primeBD_sf"/>
</dbReference>
<comment type="cofactor">
    <cofactor evidence="12">
        <name>Zn(2+)</name>
        <dbReference type="ChEBI" id="CHEBI:29105"/>
    </cofactor>
    <text evidence="12">Binds 2 zinc ions per subunit.</text>
</comment>
<evidence type="ECO:0000256" key="1">
    <source>
        <dbReference type="ARBA" id="ARBA00022515"/>
    </source>
</evidence>
<dbReference type="Gene3D" id="3.40.1440.60">
    <property type="entry name" value="PriA, 3(prime) DNA-binding domain"/>
    <property type="match status" value="1"/>
</dbReference>
<dbReference type="OrthoDB" id="9759544at2"/>
<dbReference type="SMART" id="SM00490">
    <property type="entry name" value="HELICc"/>
    <property type="match status" value="1"/>
</dbReference>
<dbReference type="Pfam" id="PF17764">
    <property type="entry name" value="PriA_3primeBD"/>
    <property type="match status" value="1"/>
</dbReference>
<dbReference type="Pfam" id="PF00271">
    <property type="entry name" value="Helicase_C"/>
    <property type="match status" value="1"/>
</dbReference>
<feature type="binding site" evidence="12">
    <location>
        <position position="470"/>
    </location>
    <ligand>
        <name>Zn(2+)</name>
        <dbReference type="ChEBI" id="CHEBI:29105"/>
        <label>1</label>
    </ligand>
</feature>
<dbReference type="NCBIfam" id="NF004067">
    <property type="entry name" value="PRK05580.1-4"/>
    <property type="match status" value="1"/>
</dbReference>
<dbReference type="NCBIfam" id="TIGR00595">
    <property type="entry name" value="priA"/>
    <property type="match status" value="1"/>
</dbReference>
<keyword evidence="8 12" id="KW-0067">ATP-binding</keyword>
<comment type="subunit">
    <text evidence="12">Component of the replication restart primosome.</text>
</comment>
<evidence type="ECO:0000256" key="4">
    <source>
        <dbReference type="ARBA" id="ARBA00022741"/>
    </source>
</evidence>
<feature type="binding site" evidence="12">
    <location>
        <position position="422"/>
    </location>
    <ligand>
        <name>Zn(2+)</name>
        <dbReference type="ChEBI" id="CHEBI:29105"/>
        <label>2</label>
    </ligand>
</feature>
<dbReference type="PANTHER" id="PTHR30580">
    <property type="entry name" value="PRIMOSOMAL PROTEIN N"/>
    <property type="match status" value="1"/>
</dbReference>
<feature type="binding site" evidence="12">
    <location>
        <position position="457"/>
    </location>
    <ligand>
        <name>Zn(2+)</name>
        <dbReference type="ChEBI" id="CHEBI:29105"/>
        <label>2</label>
    </ligand>
</feature>
<dbReference type="InterPro" id="IPR001650">
    <property type="entry name" value="Helicase_C-like"/>
</dbReference>
<dbReference type="PROSITE" id="PS51192">
    <property type="entry name" value="HELICASE_ATP_BIND_1"/>
    <property type="match status" value="1"/>
</dbReference>
<keyword evidence="9 12" id="KW-0238">DNA-binding</keyword>
<evidence type="ECO:0000256" key="12">
    <source>
        <dbReference type="HAMAP-Rule" id="MF_00983"/>
    </source>
</evidence>
<comment type="function">
    <text evidence="12">Initiates the restart of stalled replication forks, which reloads the replicative helicase on sites other than the origin of replication. Recognizes and binds to abandoned replication forks and remodels them to uncover a helicase loading site. Promotes assembly of the primosome at these replication forks.</text>
</comment>
<keyword evidence="3 12" id="KW-0479">Metal-binding</keyword>
<dbReference type="AlphaFoldDB" id="A0A095ZDZ0"/>
<reference evidence="15 16" key="1">
    <citation type="submission" date="2014-07" db="EMBL/GenBank/DDBJ databases">
        <authorList>
            <person name="McCorrison J."/>
            <person name="Sanka R."/>
            <person name="Torralba M."/>
            <person name="Gillis M."/>
            <person name="Haft D.H."/>
            <person name="Methe B."/>
            <person name="Sutton G."/>
            <person name="Nelson K.E."/>
        </authorList>
    </citation>
    <scope>NUCLEOTIDE SEQUENCE [LARGE SCALE GENOMIC DNA]</scope>
    <source>
        <strain evidence="15 16">DNF00040</strain>
    </source>
</reference>
<dbReference type="HAMAP" id="MF_00983">
    <property type="entry name" value="PriA"/>
    <property type="match status" value="1"/>
</dbReference>
<evidence type="ECO:0000259" key="14">
    <source>
        <dbReference type="PROSITE" id="PS51192"/>
    </source>
</evidence>
<gene>
    <name evidence="12" type="primary">priA</name>
    <name evidence="15" type="ORF">HMPREF2130_00180</name>
</gene>
<dbReference type="PANTHER" id="PTHR30580:SF0">
    <property type="entry name" value="PRIMOSOMAL PROTEIN N"/>
    <property type="match status" value="1"/>
</dbReference>
<dbReference type="InterPro" id="IPR014001">
    <property type="entry name" value="Helicase_ATP-bd"/>
</dbReference>
<evidence type="ECO:0000256" key="2">
    <source>
        <dbReference type="ARBA" id="ARBA00022705"/>
    </source>
</evidence>
<accession>A0A095ZDZ0</accession>
<feature type="domain" description="Helicase ATP-binding" evidence="14">
    <location>
        <begin position="186"/>
        <end position="353"/>
    </location>
</feature>
<dbReference type="InterPro" id="IPR027417">
    <property type="entry name" value="P-loop_NTPase"/>
</dbReference>
<keyword evidence="1 12" id="KW-0639">Primosome</keyword>
<name>A0A095ZDZ0_9BURK</name>
<feature type="binding site" evidence="12">
    <location>
        <position position="454"/>
    </location>
    <ligand>
        <name>Zn(2+)</name>
        <dbReference type="ChEBI" id="CHEBI:29105"/>
        <label>2</label>
    </ligand>
</feature>